<evidence type="ECO:0000256" key="3">
    <source>
        <dbReference type="ARBA" id="ARBA00022729"/>
    </source>
</evidence>
<sequence length="261" mass="28074">MTSKFVVMLIVLFLNGFVSLVYAQTDDVPKVRIAVSANFYGPIKAMAPSLENACECSLSFTVGASGALAVQFAHGAPYDLFLSADKDKPEWLYQQGLTTAKPVTYAIGKLVLLDKYRSNLRFEDLAKPVQTLSGNPIKIAVANPKTAPYGVAAIEVIDRHTSHQQVQLVKGNNVMQAMQFFTTGAVDQAIVSASLVVAQPIYRDMAAEVPRSAYTALAQQAVVNISGQTELAEKLLAILLSAPMQETLSTLGYFPVQGEGI</sequence>
<dbReference type="OrthoDB" id="9785015at2"/>
<dbReference type="GO" id="GO:0046872">
    <property type="term" value="F:metal ion binding"/>
    <property type="evidence" value="ECO:0007669"/>
    <property type="project" value="UniProtKB-KW"/>
</dbReference>
<reference evidence="5 6" key="1">
    <citation type="submission" date="2018-11" db="EMBL/GenBank/DDBJ databases">
        <authorList>
            <person name="Ye M.-Q."/>
            <person name="Du Z.-J."/>
        </authorList>
    </citation>
    <scope>NUCLEOTIDE SEQUENCE [LARGE SCALE GENOMIC DNA]</scope>
    <source>
        <strain evidence="5 6">U0105</strain>
    </source>
</reference>
<dbReference type="RefSeq" id="WP_124026990.1">
    <property type="nucleotide sequence ID" value="NZ_JBHRSN010000015.1"/>
</dbReference>
<accession>A0A3N5YCQ1</accession>
<dbReference type="AlphaFoldDB" id="A0A3N5YCQ1"/>
<keyword evidence="6" id="KW-1185">Reference proteome</keyword>
<dbReference type="Pfam" id="PF13531">
    <property type="entry name" value="SBP_bac_11"/>
    <property type="match status" value="1"/>
</dbReference>
<dbReference type="GO" id="GO:0015689">
    <property type="term" value="P:molybdate ion transport"/>
    <property type="evidence" value="ECO:0007669"/>
    <property type="project" value="InterPro"/>
</dbReference>
<dbReference type="Gene3D" id="3.40.190.10">
    <property type="entry name" value="Periplasmic binding protein-like II"/>
    <property type="match status" value="2"/>
</dbReference>
<proteinExistence type="inferred from homology"/>
<dbReference type="InterPro" id="IPR050682">
    <property type="entry name" value="ModA/WtpA"/>
</dbReference>
<dbReference type="NCBIfam" id="TIGR01256">
    <property type="entry name" value="modA"/>
    <property type="match status" value="1"/>
</dbReference>
<dbReference type="Proteomes" id="UP000275281">
    <property type="component" value="Unassembled WGS sequence"/>
</dbReference>
<evidence type="ECO:0000256" key="2">
    <source>
        <dbReference type="ARBA" id="ARBA00022723"/>
    </source>
</evidence>
<name>A0A3N5YCQ1_9ALTE</name>
<dbReference type="PANTHER" id="PTHR30632">
    <property type="entry name" value="MOLYBDATE-BINDING PERIPLASMIC PROTEIN"/>
    <property type="match status" value="1"/>
</dbReference>
<evidence type="ECO:0000313" key="5">
    <source>
        <dbReference type="EMBL" id="RPJ67085.1"/>
    </source>
</evidence>
<keyword evidence="3 4" id="KW-0732">Signal</keyword>
<dbReference type="GO" id="GO:0030973">
    <property type="term" value="F:molybdate ion binding"/>
    <property type="evidence" value="ECO:0007669"/>
    <property type="project" value="TreeGrafter"/>
</dbReference>
<dbReference type="EMBL" id="RPOK01000002">
    <property type="protein sequence ID" value="RPJ67085.1"/>
    <property type="molecule type" value="Genomic_DNA"/>
</dbReference>
<keyword evidence="2" id="KW-0479">Metal-binding</keyword>
<dbReference type="PANTHER" id="PTHR30632:SF14">
    <property type="entry name" value="TUNGSTATE_MOLYBDATE_CHROMATE-BINDING PROTEIN MODA"/>
    <property type="match status" value="1"/>
</dbReference>
<feature type="signal peptide" evidence="4">
    <location>
        <begin position="1"/>
        <end position="23"/>
    </location>
</feature>
<dbReference type="SUPFAM" id="SSF53850">
    <property type="entry name" value="Periplasmic binding protein-like II"/>
    <property type="match status" value="1"/>
</dbReference>
<feature type="chain" id="PRO_5018163939" evidence="4">
    <location>
        <begin position="24"/>
        <end position="261"/>
    </location>
</feature>
<comment type="similarity">
    <text evidence="1">Belongs to the bacterial solute-binding protein ModA family.</text>
</comment>
<gene>
    <name evidence="5" type="primary">modA</name>
    <name evidence="5" type="ORF">DRW07_05960</name>
</gene>
<organism evidence="5 6">
    <name type="scientific">Alteromonas sediminis</name>
    <dbReference type="NCBI Taxonomy" id="2259342"/>
    <lineage>
        <taxon>Bacteria</taxon>
        <taxon>Pseudomonadati</taxon>
        <taxon>Pseudomonadota</taxon>
        <taxon>Gammaproteobacteria</taxon>
        <taxon>Alteromonadales</taxon>
        <taxon>Alteromonadaceae</taxon>
        <taxon>Alteromonas/Salinimonas group</taxon>
        <taxon>Alteromonas</taxon>
    </lineage>
</organism>
<comment type="caution">
    <text evidence="5">The sequence shown here is derived from an EMBL/GenBank/DDBJ whole genome shotgun (WGS) entry which is preliminary data.</text>
</comment>
<protein>
    <submittedName>
        <fullName evidence="5">Molybdate ABC transporter substrate-binding protein</fullName>
    </submittedName>
</protein>
<evidence type="ECO:0000256" key="1">
    <source>
        <dbReference type="ARBA" id="ARBA00009175"/>
    </source>
</evidence>
<evidence type="ECO:0000313" key="6">
    <source>
        <dbReference type="Proteomes" id="UP000275281"/>
    </source>
</evidence>
<dbReference type="InterPro" id="IPR005950">
    <property type="entry name" value="ModA"/>
</dbReference>
<evidence type="ECO:0000256" key="4">
    <source>
        <dbReference type="SAM" id="SignalP"/>
    </source>
</evidence>